<dbReference type="AlphaFoldDB" id="R5XE51"/>
<sequence>MRIGKNGLEYTKEEFFSISNKAENKLKKHRSKGKCMYNSCNNNSIDSHTIPKEESLNSIAVNRKVGHFISKRNAFNKEIQYKESDINNVTTFKGFCSKHDNELFKCIDNNPNIKTGKEILLQAYRSICKSVFDEASYKVIEVPQFSEIHPLSMYHVFKDILDSASNEYSKNLSRIHKVLLKYKDSLENDIKNNFANISIEKINSSETQIIKTSDKNITILYHWFNWRIPVSLFNYHAFGFDGSLSGILNFTYIPYQNSSEAFWIFLDKDFHIFDKPWKWFISKKINTLNVIESSMMTSEFWCISPKVIETLPETRKNIFFKDMFFINERNGLFAEYDMSIFDDIRKELIKSNMCNIEKESQKFNAPIRESDEIRKKRFDEALALNFFHSH</sequence>
<organism evidence="1 2">
    <name type="scientific">Intestinibacter bartlettii CAG:1329</name>
    <dbReference type="NCBI Taxonomy" id="1263063"/>
    <lineage>
        <taxon>Bacteria</taxon>
        <taxon>Bacillati</taxon>
        <taxon>Bacillota</taxon>
        <taxon>Clostridia</taxon>
        <taxon>Peptostreptococcales</taxon>
        <taxon>Peptostreptococcaceae</taxon>
        <taxon>Intestinibacter</taxon>
    </lineage>
</organism>
<reference evidence="1" key="1">
    <citation type="submission" date="2012-11" db="EMBL/GenBank/DDBJ databases">
        <title>Dependencies among metagenomic species, viruses, plasmids and units of genetic variation.</title>
        <authorList>
            <person name="Nielsen H.B."/>
            <person name="Almeida M."/>
            <person name="Juncker A.S."/>
            <person name="Rasmussen S."/>
            <person name="Li J."/>
            <person name="Sunagawa S."/>
            <person name="Plichta D."/>
            <person name="Gautier L."/>
            <person name="Le Chatelier E."/>
            <person name="Peletier E."/>
            <person name="Bonde I."/>
            <person name="Nielsen T."/>
            <person name="Manichanh C."/>
            <person name="Arumugam M."/>
            <person name="Batto J."/>
            <person name="Santos M.B.Q.D."/>
            <person name="Blom N."/>
            <person name="Borruel N."/>
            <person name="Burgdorf K.S."/>
            <person name="Boumezbeur F."/>
            <person name="Casellas F."/>
            <person name="Dore J."/>
            <person name="Guarner F."/>
            <person name="Hansen T."/>
            <person name="Hildebrand F."/>
            <person name="Kaas R.S."/>
            <person name="Kennedy S."/>
            <person name="Kristiansen K."/>
            <person name="Kultima J.R."/>
            <person name="Leonard P."/>
            <person name="Levenez F."/>
            <person name="Lund O."/>
            <person name="Moumen B."/>
            <person name="Le Paslier D."/>
            <person name="Pons N."/>
            <person name="Pedersen O."/>
            <person name="Prifti E."/>
            <person name="Qin J."/>
            <person name="Raes J."/>
            <person name="Tap J."/>
            <person name="Tims S."/>
            <person name="Ussery D.W."/>
            <person name="Yamada T."/>
            <person name="MetaHit consortium"/>
            <person name="Renault P."/>
            <person name="Sicheritz-Ponten T."/>
            <person name="Bork P."/>
            <person name="Wang J."/>
            <person name="Brunak S."/>
            <person name="Ehrlich S.D."/>
        </authorList>
    </citation>
    <scope>NUCLEOTIDE SEQUENCE [LARGE SCALE GENOMIC DNA]</scope>
</reference>
<name>R5XE51_9FIRM</name>
<evidence type="ECO:0000313" key="1">
    <source>
        <dbReference type="EMBL" id="CDA10669.1"/>
    </source>
</evidence>
<gene>
    <name evidence="1" type="ORF">BN488_01708</name>
</gene>
<proteinExistence type="predicted"/>
<dbReference type="EMBL" id="CBBD010000043">
    <property type="protein sequence ID" value="CDA10669.1"/>
    <property type="molecule type" value="Genomic_DNA"/>
</dbReference>
<evidence type="ECO:0000313" key="2">
    <source>
        <dbReference type="Proteomes" id="UP000017980"/>
    </source>
</evidence>
<protein>
    <submittedName>
        <fullName evidence="1">Uncharacterized protein</fullName>
    </submittedName>
</protein>
<comment type="caution">
    <text evidence="1">The sequence shown here is derived from an EMBL/GenBank/DDBJ whole genome shotgun (WGS) entry which is preliminary data.</text>
</comment>
<dbReference type="RefSeq" id="WP_022071931.1">
    <property type="nucleotide sequence ID" value="NZ_HF999328.1"/>
</dbReference>
<accession>R5XE51</accession>
<dbReference type="Proteomes" id="UP000017980">
    <property type="component" value="Unassembled WGS sequence"/>
</dbReference>